<feature type="domain" description="RNA polymerase sigma-70 region 2" evidence="6">
    <location>
        <begin position="39"/>
        <end position="104"/>
    </location>
</feature>
<dbReference type="PANTHER" id="PTHR43133:SF32">
    <property type="entry name" value="BLR3042 PROTEIN"/>
    <property type="match status" value="1"/>
</dbReference>
<name>A0A176YYR6_9BRAD</name>
<dbReference type="Pfam" id="PF04545">
    <property type="entry name" value="Sigma70_r4"/>
    <property type="match status" value="1"/>
</dbReference>
<keyword evidence="9" id="KW-1185">Reference proteome</keyword>
<feature type="domain" description="RNA polymerase sigma-70 region 4" evidence="7">
    <location>
        <begin position="140"/>
        <end position="187"/>
    </location>
</feature>
<keyword evidence="5" id="KW-0804">Transcription</keyword>
<dbReference type="CDD" id="cd06171">
    <property type="entry name" value="Sigma70_r4"/>
    <property type="match status" value="1"/>
</dbReference>
<dbReference type="STRING" id="1505087.AYJ54_44905"/>
<dbReference type="InterPro" id="IPR036388">
    <property type="entry name" value="WH-like_DNA-bd_sf"/>
</dbReference>
<dbReference type="Proteomes" id="UP000076959">
    <property type="component" value="Unassembled WGS sequence"/>
</dbReference>
<proteinExistence type="inferred from homology"/>
<dbReference type="InterPro" id="IPR007627">
    <property type="entry name" value="RNA_pol_sigma70_r2"/>
</dbReference>
<dbReference type="NCBIfam" id="TIGR02937">
    <property type="entry name" value="sigma70-ECF"/>
    <property type="match status" value="1"/>
</dbReference>
<organism evidence="8 9">
    <name type="scientific">Bradyrhizobium centrolobii</name>
    <dbReference type="NCBI Taxonomy" id="1505087"/>
    <lineage>
        <taxon>Bacteria</taxon>
        <taxon>Pseudomonadati</taxon>
        <taxon>Pseudomonadota</taxon>
        <taxon>Alphaproteobacteria</taxon>
        <taxon>Hyphomicrobiales</taxon>
        <taxon>Nitrobacteraceae</taxon>
        <taxon>Bradyrhizobium</taxon>
    </lineage>
</organism>
<dbReference type="InterPro" id="IPR014284">
    <property type="entry name" value="RNA_pol_sigma-70_dom"/>
</dbReference>
<evidence type="ECO:0000259" key="6">
    <source>
        <dbReference type="Pfam" id="PF04542"/>
    </source>
</evidence>
<evidence type="ECO:0000313" key="9">
    <source>
        <dbReference type="Proteomes" id="UP000076959"/>
    </source>
</evidence>
<keyword evidence="4" id="KW-0238">DNA-binding</keyword>
<keyword evidence="2" id="KW-0805">Transcription regulation</keyword>
<evidence type="ECO:0000259" key="7">
    <source>
        <dbReference type="Pfam" id="PF04545"/>
    </source>
</evidence>
<comment type="caution">
    <text evidence="8">The sequence shown here is derived from an EMBL/GenBank/DDBJ whole genome shotgun (WGS) entry which is preliminary data.</text>
</comment>
<evidence type="ECO:0000256" key="1">
    <source>
        <dbReference type="ARBA" id="ARBA00010641"/>
    </source>
</evidence>
<comment type="similarity">
    <text evidence="1">Belongs to the sigma-70 factor family. ECF subfamily.</text>
</comment>
<accession>A0A176YYR6</accession>
<dbReference type="GO" id="GO:0006352">
    <property type="term" value="P:DNA-templated transcription initiation"/>
    <property type="evidence" value="ECO:0007669"/>
    <property type="project" value="InterPro"/>
</dbReference>
<dbReference type="GO" id="GO:0003677">
    <property type="term" value="F:DNA binding"/>
    <property type="evidence" value="ECO:0007669"/>
    <property type="project" value="UniProtKB-KW"/>
</dbReference>
<evidence type="ECO:0000256" key="3">
    <source>
        <dbReference type="ARBA" id="ARBA00023082"/>
    </source>
</evidence>
<dbReference type="InterPro" id="IPR007630">
    <property type="entry name" value="RNA_pol_sigma70_r4"/>
</dbReference>
<dbReference type="InterPro" id="IPR013325">
    <property type="entry name" value="RNA_pol_sigma_r2"/>
</dbReference>
<evidence type="ECO:0000313" key="8">
    <source>
        <dbReference type="EMBL" id="OAF12892.1"/>
    </source>
</evidence>
<dbReference type="Pfam" id="PF04542">
    <property type="entry name" value="Sigma70_r2"/>
    <property type="match status" value="1"/>
</dbReference>
<dbReference type="InterPro" id="IPR013324">
    <property type="entry name" value="RNA_pol_sigma_r3/r4-like"/>
</dbReference>
<dbReference type="Gene3D" id="1.10.1740.10">
    <property type="match status" value="1"/>
</dbReference>
<dbReference type="AlphaFoldDB" id="A0A176YYR6"/>
<evidence type="ECO:0000256" key="4">
    <source>
        <dbReference type="ARBA" id="ARBA00023125"/>
    </source>
</evidence>
<dbReference type="SUPFAM" id="SSF88659">
    <property type="entry name" value="Sigma3 and sigma4 domains of RNA polymerase sigma factors"/>
    <property type="match status" value="1"/>
</dbReference>
<dbReference type="NCBIfam" id="NF009168">
    <property type="entry name" value="PRK12515.1"/>
    <property type="match status" value="1"/>
</dbReference>
<dbReference type="OrthoDB" id="9803470at2"/>
<sequence>MKAEAPVRSSISEIQSHDASDDELIERVARRDPLAMQILYLRHRVRIFRFVRRLVRERETCEDLVSQVFLDVWRSAGAFERRSRVSTWLLSIARFKALGHLRQRVHEKIDDVELPEIVDESDTPEAVTDRTRTNATLRSCIDRLCPAHRMVIDLVYYHERSVAEVSEILGVPRGTVKTRMFHARRQLATLLDSAGIDAVPANFVGVGATSTARAGDD</sequence>
<dbReference type="InterPro" id="IPR039425">
    <property type="entry name" value="RNA_pol_sigma-70-like"/>
</dbReference>
<reference evidence="8 9" key="1">
    <citation type="submission" date="2016-03" db="EMBL/GenBank/DDBJ databases">
        <title>Draft Genome Sequence of the Strain BR 10245 (Bradyrhizobium sp.) isolated from nodules of Centrolobium paraense.</title>
        <authorList>
            <person name="Simoes-Araujo J.L.Sr."/>
            <person name="Barauna A.C."/>
            <person name="Silva K."/>
            <person name="Zilli J.E."/>
        </authorList>
    </citation>
    <scope>NUCLEOTIDE SEQUENCE [LARGE SCALE GENOMIC DNA]</scope>
    <source>
        <strain evidence="8 9">BR 10245</strain>
    </source>
</reference>
<dbReference type="Gene3D" id="1.10.10.10">
    <property type="entry name" value="Winged helix-like DNA-binding domain superfamily/Winged helix DNA-binding domain"/>
    <property type="match status" value="1"/>
</dbReference>
<evidence type="ECO:0000256" key="5">
    <source>
        <dbReference type="ARBA" id="ARBA00023163"/>
    </source>
</evidence>
<dbReference type="GO" id="GO:0016987">
    <property type="term" value="F:sigma factor activity"/>
    <property type="evidence" value="ECO:0007669"/>
    <property type="project" value="UniProtKB-KW"/>
</dbReference>
<dbReference type="EMBL" id="LUUB01000038">
    <property type="protein sequence ID" value="OAF12892.1"/>
    <property type="molecule type" value="Genomic_DNA"/>
</dbReference>
<dbReference type="PANTHER" id="PTHR43133">
    <property type="entry name" value="RNA POLYMERASE ECF-TYPE SIGMA FACTO"/>
    <property type="match status" value="1"/>
</dbReference>
<keyword evidence="3" id="KW-0731">Sigma factor</keyword>
<evidence type="ECO:0000256" key="2">
    <source>
        <dbReference type="ARBA" id="ARBA00023015"/>
    </source>
</evidence>
<dbReference type="SUPFAM" id="SSF88946">
    <property type="entry name" value="Sigma2 domain of RNA polymerase sigma factors"/>
    <property type="match status" value="1"/>
</dbReference>
<dbReference type="RefSeq" id="WP_063698404.1">
    <property type="nucleotide sequence ID" value="NZ_LUUB01000038.1"/>
</dbReference>
<protein>
    <submittedName>
        <fullName evidence="8">RNA polymerase subunit sigma</fullName>
    </submittedName>
</protein>
<gene>
    <name evidence="8" type="ORF">AYJ54_44905</name>
</gene>